<dbReference type="EC" id="4.1.1.5" evidence="4 9"/>
<evidence type="ECO:0000313" key="10">
    <source>
        <dbReference type="EMBL" id="VTS16258.1"/>
    </source>
</evidence>
<dbReference type="GO" id="GO:0047605">
    <property type="term" value="F:acetolactate decarboxylase activity"/>
    <property type="evidence" value="ECO:0007669"/>
    <property type="project" value="UniProtKB-UniRule"/>
</dbReference>
<dbReference type="PIRSF" id="PIRSF001332">
    <property type="entry name" value="Acetolac_decarb"/>
    <property type="match status" value="1"/>
</dbReference>
<proteinExistence type="inferred from homology"/>
<comment type="catalytic activity">
    <reaction evidence="1 9">
        <text>(2S)-2-acetolactate + H(+) = (R)-acetoin + CO2</text>
        <dbReference type="Rhea" id="RHEA:21580"/>
        <dbReference type="ChEBI" id="CHEBI:15378"/>
        <dbReference type="ChEBI" id="CHEBI:15686"/>
        <dbReference type="ChEBI" id="CHEBI:16526"/>
        <dbReference type="ChEBI" id="CHEBI:58476"/>
        <dbReference type="EC" id="4.1.1.5"/>
    </reaction>
</comment>
<sequence>MTQTILFQHNSLAALMAGLYQGTMSLNHLLEHGDLGIGTLDQIDGELIILDGKAYQARGTGGQVEVLALDKKARVPYAAVVRHRADQRFSLDKALSDAELKEWLESKFTSYNLFHSIKIEGQFKDMQVRMIPKSPLGKSFAEIAQSQPEFTREEVSGTLLGFWTPELFHGVSVAGYHLHFLSDDKQFGGHVLDFQLLNGQAEIGQIDGLFQDFPVNSQAFREADFDVEQLRKDIDQSE</sequence>
<accession>A0A4U9XTI9</accession>
<dbReference type="InterPro" id="IPR005128">
    <property type="entry name" value="Acetolactate_a_deCO2ase"/>
</dbReference>
<dbReference type="Pfam" id="PF03306">
    <property type="entry name" value="AAL_decarboxy"/>
    <property type="match status" value="1"/>
</dbReference>
<dbReference type="PANTHER" id="PTHR35524">
    <property type="entry name" value="ALPHA-ACETOLACTATE DECARBOXYLASE"/>
    <property type="match status" value="1"/>
</dbReference>
<evidence type="ECO:0000256" key="3">
    <source>
        <dbReference type="ARBA" id="ARBA00007106"/>
    </source>
</evidence>
<dbReference type="NCBIfam" id="TIGR01252">
    <property type="entry name" value="acetolac_decarb"/>
    <property type="match status" value="1"/>
</dbReference>
<organism evidence="10 11">
    <name type="scientific">Streptococcus pseudoporcinus</name>
    <dbReference type="NCBI Taxonomy" id="361101"/>
    <lineage>
        <taxon>Bacteria</taxon>
        <taxon>Bacillati</taxon>
        <taxon>Bacillota</taxon>
        <taxon>Bacilli</taxon>
        <taxon>Lactobacillales</taxon>
        <taxon>Streptococcaceae</taxon>
        <taxon>Streptococcus</taxon>
    </lineage>
</organism>
<dbReference type="AlphaFoldDB" id="A0A4U9XTI9"/>
<reference evidence="10 11" key="1">
    <citation type="submission" date="2019-05" db="EMBL/GenBank/DDBJ databases">
        <authorList>
            <consortium name="Pathogen Informatics"/>
        </authorList>
    </citation>
    <scope>NUCLEOTIDE SEQUENCE [LARGE SCALE GENOMIC DNA]</scope>
    <source>
        <strain evidence="10 11">NCTC5386</strain>
    </source>
</reference>
<dbReference type="GO" id="GO:0045151">
    <property type="term" value="P:acetoin biosynthetic process"/>
    <property type="evidence" value="ECO:0007669"/>
    <property type="project" value="UniProtKB-UniRule"/>
</dbReference>
<dbReference type="EMBL" id="CABEHT010000001">
    <property type="protein sequence ID" value="VTS16258.1"/>
    <property type="molecule type" value="Genomic_DNA"/>
</dbReference>
<evidence type="ECO:0000256" key="2">
    <source>
        <dbReference type="ARBA" id="ARBA00005170"/>
    </source>
</evidence>
<keyword evidence="8 9" id="KW-0456">Lyase</keyword>
<dbReference type="Proteomes" id="UP000394068">
    <property type="component" value="Unassembled WGS sequence"/>
</dbReference>
<keyword evidence="6 9" id="KW-0210">Decarboxylase</keyword>
<evidence type="ECO:0000313" key="11">
    <source>
        <dbReference type="Proteomes" id="UP000394068"/>
    </source>
</evidence>
<comment type="pathway">
    <text evidence="2 9">Polyol metabolism; (R,R)-butane-2,3-diol biosynthesis; (R,R)-butane-2,3-diol from pyruvate: step 2/3.</text>
</comment>
<evidence type="ECO:0000256" key="1">
    <source>
        <dbReference type="ARBA" id="ARBA00001784"/>
    </source>
</evidence>
<dbReference type="PANTHER" id="PTHR35524:SF1">
    <property type="entry name" value="ALPHA-ACETOLACTATE DECARBOXYLASE"/>
    <property type="match status" value="1"/>
</dbReference>
<dbReference type="RefSeq" id="WP_077321734.1">
    <property type="nucleotide sequence ID" value="NZ_CABEHT010000001.1"/>
</dbReference>
<evidence type="ECO:0000256" key="9">
    <source>
        <dbReference type="PIRNR" id="PIRNR001332"/>
    </source>
</evidence>
<evidence type="ECO:0000256" key="6">
    <source>
        <dbReference type="ARBA" id="ARBA00022793"/>
    </source>
</evidence>
<keyword evidence="7 9" id="KW-0005">Acetoin biosynthesis</keyword>
<gene>
    <name evidence="10" type="primary">aldB</name>
    <name evidence="10" type="ORF">NCTC5386_01455</name>
</gene>
<name>A0A4U9XTI9_9STRE</name>
<dbReference type="UniPathway" id="UPA00626">
    <property type="reaction ID" value="UER00678"/>
</dbReference>
<evidence type="ECO:0000256" key="8">
    <source>
        <dbReference type="ARBA" id="ARBA00023239"/>
    </source>
</evidence>
<comment type="similarity">
    <text evidence="3 9">Belongs to the alpha-acetolactate decarboxylase family.</text>
</comment>
<evidence type="ECO:0000256" key="7">
    <source>
        <dbReference type="ARBA" id="ARBA00023061"/>
    </source>
</evidence>
<dbReference type="Gene3D" id="3.30.1330.80">
    <property type="entry name" value="Hypothetical protein, similar to alpha- acetolactate decarboxylase, domain 2"/>
    <property type="match status" value="2"/>
</dbReference>
<evidence type="ECO:0000256" key="4">
    <source>
        <dbReference type="ARBA" id="ARBA00013204"/>
    </source>
</evidence>
<dbReference type="SUPFAM" id="SSF117856">
    <property type="entry name" value="AF0104/ALDC/Ptd012-like"/>
    <property type="match status" value="1"/>
</dbReference>
<evidence type="ECO:0000256" key="5">
    <source>
        <dbReference type="ARBA" id="ARBA00020164"/>
    </source>
</evidence>
<dbReference type="CDD" id="cd17299">
    <property type="entry name" value="acetolactate_decarboxylase"/>
    <property type="match status" value="1"/>
</dbReference>
<protein>
    <recommendedName>
        <fullName evidence="5 9">Alpha-acetolactate decarboxylase</fullName>
        <ecNumber evidence="4 9">4.1.1.5</ecNumber>
    </recommendedName>
</protein>